<gene>
    <name evidence="3" type="ORF">DFR74_103479</name>
</gene>
<dbReference type="Gene3D" id="3.40.50.360">
    <property type="match status" value="1"/>
</dbReference>
<keyword evidence="4" id="KW-1185">Reference proteome</keyword>
<dbReference type="PROSITE" id="PS50902">
    <property type="entry name" value="FLAVODOXIN_LIKE"/>
    <property type="match status" value="1"/>
</dbReference>
<dbReference type="EMBL" id="QNRE01000003">
    <property type="protein sequence ID" value="RBO92832.1"/>
    <property type="molecule type" value="Genomic_DNA"/>
</dbReference>
<dbReference type="SUPFAM" id="SSF52218">
    <property type="entry name" value="Flavoproteins"/>
    <property type="match status" value="1"/>
</dbReference>
<dbReference type="GO" id="GO:0005829">
    <property type="term" value="C:cytosol"/>
    <property type="evidence" value="ECO:0007669"/>
    <property type="project" value="TreeGrafter"/>
</dbReference>
<reference evidence="3 4" key="1">
    <citation type="submission" date="2018-06" db="EMBL/GenBank/DDBJ databases">
        <title>Genomic Encyclopedia of Type Strains, Phase IV (KMG-IV): sequencing the most valuable type-strain genomes for metagenomic binning, comparative biology and taxonomic classification.</title>
        <authorList>
            <person name="Goeker M."/>
        </authorList>
    </citation>
    <scope>NUCLEOTIDE SEQUENCE [LARGE SCALE GENOMIC DNA]</scope>
    <source>
        <strain evidence="3 4">DSM 44599</strain>
    </source>
</reference>
<dbReference type="RefSeq" id="WP_067508143.1">
    <property type="nucleotide sequence ID" value="NZ_CP107943.1"/>
</dbReference>
<dbReference type="GO" id="GO:0004783">
    <property type="term" value="F:sulfite reductase (NADPH) activity"/>
    <property type="evidence" value="ECO:0007669"/>
    <property type="project" value="TreeGrafter"/>
</dbReference>
<sequence length="150" mass="16259">MRVVILFGSEMGTSESAAESVADELAAHDVSLYDMLDYDPEDLDVADFHVIVCSTYGDGDLPTGAEPFFDALDAREPDLTGLRFAVFGLGDSVYEDTFNRGGEICAEKLTARGAVQVGEHGRHDASTDVKVKDMAREWARSLPIRELAAV</sequence>
<dbReference type="PRINTS" id="PR00369">
    <property type="entry name" value="FLAVODOXIN"/>
</dbReference>
<dbReference type="PANTHER" id="PTHR19384:SF109">
    <property type="entry name" value="SULFITE REDUCTASE [NADPH] FLAVOPROTEIN COMPONENT"/>
    <property type="match status" value="1"/>
</dbReference>
<name>A0A366DRX5_9NOCA</name>
<dbReference type="GO" id="GO:0050660">
    <property type="term" value="F:flavin adenine dinucleotide binding"/>
    <property type="evidence" value="ECO:0007669"/>
    <property type="project" value="TreeGrafter"/>
</dbReference>
<dbReference type="STRING" id="1210090.GCA_001613185_02521"/>
<dbReference type="InterPro" id="IPR029039">
    <property type="entry name" value="Flavoprotein-like_sf"/>
</dbReference>
<dbReference type="Pfam" id="PF00258">
    <property type="entry name" value="Flavodoxin_1"/>
    <property type="match status" value="1"/>
</dbReference>
<dbReference type="GO" id="GO:0010181">
    <property type="term" value="F:FMN binding"/>
    <property type="evidence" value="ECO:0007669"/>
    <property type="project" value="InterPro"/>
</dbReference>
<dbReference type="PANTHER" id="PTHR19384">
    <property type="entry name" value="NITRIC OXIDE SYNTHASE-RELATED"/>
    <property type="match status" value="1"/>
</dbReference>
<proteinExistence type="predicted"/>
<feature type="domain" description="Flavodoxin-like" evidence="2">
    <location>
        <begin position="3"/>
        <end position="143"/>
    </location>
</feature>
<accession>A0A366DRX5</accession>
<dbReference type="InterPro" id="IPR001094">
    <property type="entry name" value="Flavdoxin-like"/>
</dbReference>
<comment type="caution">
    <text evidence="3">The sequence shown here is derived from an EMBL/GenBank/DDBJ whole genome shotgun (WGS) entry which is preliminary data.</text>
</comment>
<keyword evidence="1" id="KW-0285">Flavoprotein</keyword>
<evidence type="ECO:0000313" key="3">
    <source>
        <dbReference type="EMBL" id="RBO92832.1"/>
    </source>
</evidence>
<dbReference type="Proteomes" id="UP000252586">
    <property type="component" value="Unassembled WGS sequence"/>
</dbReference>
<protein>
    <submittedName>
        <fullName evidence="3">MioC protein</fullName>
    </submittedName>
</protein>
<dbReference type="OrthoDB" id="359268at2"/>
<evidence type="ECO:0000256" key="1">
    <source>
        <dbReference type="ARBA" id="ARBA00022630"/>
    </source>
</evidence>
<evidence type="ECO:0000313" key="4">
    <source>
        <dbReference type="Proteomes" id="UP000252586"/>
    </source>
</evidence>
<organism evidence="3 4">
    <name type="scientific">Nocardia puris</name>
    <dbReference type="NCBI Taxonomy" id="208602"/>
    <lineage>
        <taxon>Bacteria</taxon>
        <taxon>Bacillati</taxon>
        <taxon>Actinomycetota</taxon>
        <taxon>Actinomycetes</taxon>
        <taxon>Mycobacteriales</taxon>
        <taxon>Nocardiaceae</taxon>
        <taxon>Nocardia</taxon>
    </lineage>
</organism>
<evidence type="ECO:0000259" key="2">
    <source>
        <dbReference type="PROSITE" id="PS50902"/>
    </source>
</evidence>
<dbReference type="AlphaFoldDB" id="A0A366DRX5"/>
<dbReference type="InterPro" id="IPR008254">
    <property type="entry name" value="Flavodoxin/NO_synth"/>
</dbReference>